<gene>
    <name evidence="2" type="ORF">APICC_03779</name>
</gene>
<evidence type="ECO:0000256" key="1">
    <source>
        <dbReference type="SAM" id="Phobius"/>
    </source>
</evidence>
<proteinExistence type="predicted"/>
<dbReference type="Proteomes" id="UP000242457">
    <property type="component" value="Unassembled WGS sequence"/>
</dbReference>
<reference evidence="2 3" key="1">
    <citation type="submission" date="2014-07" db="EMBL/GenBank/DDBJ databases">
        <title>Genomic and transcriptomic analysis on Apis cerana provide comprehensive insights into honey bee biology.</title>
        <authorList>
            <person name="Diao Q."/>
            <person name="Sun L."/>
            <person name="Zheng H."/>
            <person name="Zheng H."/>
            <person name="Xu S."/>
            <person name="Wang S."/>
            <person name="Zeng Z."/>
            <person name="Hu F."/>
            <person name="Su S."/>
            <person name="Wu J."/>
        </authorList>
    </citation>
    <scope>NUCLEOTIDE SEQUENCE [LARGE SCALE GENOMIC DNA]</scope>
    <source>
        <tissue evidence="2">Pupae without intestine</tissue>
    </source>
</reference>
<keyword evidence="1" id="KW-0812">Transmembrane</keyword>
<dbReference type="AlphaFoldDB" id="A0A2A3EA24"/>
<evidence type="ECO:0000313" key="3">
    <source>
        <dbReference type="Proteomes" id="UP000242457"/>
    </source>
</evidence>
<sequence>MVAVNEQKIARKHGISRFENSRGEQTVNQYREFLETGASYLLDFPLKKIVLWINGIVYKNMLEMLEEEFFKIKICVTIVMDCEIFEFRYCPLRSLIKLENSLRGYISEQHNTCERIIFGCNTLDNIEDVQKSGQNLLHCPYHRQNFTFFASATAKVLVAVLLFAHFADGLDIRGFTGGALR</sequence>
<keyword evidence="1" id="KW-0472">Membrane</keyword>
<protein>
    <submittedName>
        <fullName evidence="2">Uncharacterized protein</fullName>
    </submittedName>
</protein>
<feature type="transmembrane region" description="Helical" evidence="1">
    <location>
        <begin position="146"/>
        <end position="167"/>
    </location>
</feature>
<evidence type="ECO:0000313" key="2">
    <source>
        <dbReference type="EMBL" id="PBC28334.1"/>
    </source>
</evidence>
<organism evidence="2 3">
    <name type="scientific">Apis cerana cerana</name>
    <name type="common">Oriental honeybee</name>
    <dbReference type="NCBI Taxonomy" id="94128"/>
    <lineage>
        <taxon>Eukaryota</taxon>
        <taxon>Metazoa</taxon>
        <taxon>Ecdysozoa</taxon>
        <taxon>Arthropoda</taxon>
        <taxon>Hexapoda</taxon>
        <taxon>Insecta</taxon>
        <taxon>Pterygota</taxon>
        <taxon>Neoptera</taxon>
        <taxon>Endopterygota</taxon>
        <taxon>Hymenoptera</taxon>
        <taxon>Apocrita</taxon>
        <taxon>Aculeata</taxon>
        <taxon>Apoidea</taxon>
        <taxon>Anthophila</taxon>
        <taxon>Apidae</taxon>
        <taxon>Apis</taxon>
    </lineage>
</organism>
<dbReference type="EMBL" id="KZ288314">
    <property type="protein sequence ID" value="PBC28334.1"/>
    <property type="molecule type" value="Genomic_DNA"/>
</dbReference>
<keyword evidence="3" id="KW-1185">Reference proteome</keyword>
<accession>A0A2A3EA24</accession>
<name>A0A2A3EA24_APICC</name>
<keyword evidence="1" id="KW-1133">Transmembrane helix</keyword>